<proteinExistence type="predicted"/>
<dbReference type="SUPFAM" id="SSF46689">
    <property type="entry name" value="Homeodomain-like"/>
    <property type="match status" value="1"/>
</dbReference>
<dbReference type="InterPro" id="IPR009057">
    <property type="entry name" value="Homeodomain-like_sf"/>
</dbReference>
<name>A0A090G6C4_MESPL</name>
<evidence type="ECO:0000313" key="3">
    <source>
        <dbReference type="Proteomes" id="UP000046122"/>
    </source>
</evidence>
<feature type="region of interest" description="Disordered" evidence="1">
    <location>
        <begin position="82"/>
        <end position="145"/>
    </location>
</feature>
<dbReference type="Pfam" id="PF01527">
    <property type="entry name" value="HTH_Tnp_1"/>
    <property type="match status" value="1"/>
</dbReference>
<evidence type="ECO:0000313" key="2">
    <source>
        <dbReference type="EMBL" id="CDX53162.1"/>
    </source>
</evidence>
<dbReference type="GO" id="GO:0006313">
    <property type="term" value="P:DNA transposition"/>
    <property type="evidence" value="ECO:0007669"/>
    <property type="project" value="InterPro"/>
</dbReference>
<dbReference type="GO" id="GO:0003677">
    <property type="term" value="F:DNA binding"/>
    <property type="evidence" value="ECO:0007669"/>
    <property type="project" value="InterPro"/>
</dbReference>
<protein>
    <submittedName>
        <fullName evidence="2">Transposase</fullName>
    </submittedName>
</protein>
<accession>A0A090G6C4</accession>
<feature type="compositionally biased region" description="Basic residues" evidence="1">
    <location>
        <begin position="98"/>
        <end position="107"/>
    </location>
</feature>
<dbReference type="GO" id="GO:0004803">
    <property type="term" value="F:transposase activity"/>
    <property type="evidence" value="ECO:0007669"/>
    <property type="project" value="InterPro"/>
</dbReference>
<evidence type="ECO:0000256" key="1">
    <source>
        <dbReference type="SAM" id="MobiDB-lite"/>
    </source>
</evidence>
<gene>
    <name evidence="2" type="ORF">MPL3365_170290</name>
</gene>
<reference evidence="2 3" key="1">
    <citation type="submission" date="2014-08" db="EMBL/GenBank/DDBJ databases">
        <authorList>
            <person name="Moulin Lionel"/>
        </authorList>
    </citation>
    <scope>NUCLEOTIDE SEQUENCE [LARGE SCALE GENOMIC DNA]</scope>
</reference>
<dbReference type="EMBL" id="CCNE01000009">
    <property type="protein sequence ID" value="CDX53162.1"/>
    <property type="molecule type" value="Genomic_DNA"/>
</dbReference>
<organism evidence="2 3">
    <name type="scientific">Mesorhizobium plurifarium</name>
    <dbReference type="NCBI Taxonomy" id="69974"/>
    <lineage>
        <taxon>Bacteria</taxon>
        <taxon>Pseudomonadati</taxon>
        <taxon>Pseudomonadota</taxon>
        <taxon>Alphaproteobacteria</taxon>
        <taxon>Hyphomicrobiales</taxon>
        <taxon>Phyllobacteriaceae</taxon>
        <taxon>Mesorhizobium</taxon>
    </lineage>
</organism>
<dbReference type="AlphaFoldDB" id="A0A090G6C4"/>
<dbReference type="InterPro" id="IPR002514">
    <property type="entry name" value="Transposase_8"/>
</dbReference>
<sequence length="228" mass="25283">MRRQTRPFTVEVKQKRRYQKTARSIWGDFDIAAAMGETSEELQKIQPSNRQLIDSTVVAIDAEPLHKPQMENFMANRLETETAVIPTEPAAEAETSKSRARTPRSRKPKAEPSAPGRKNGAKPTSATTEAPPSARTGRKVYSAKERGQKLAQIETLIGGGATLKSAVKQAGISEQTYYLWKKAATPAADSDELKDLVALEEENKRLKSLLADRLRKENAELKKRLGLD</sequence>
<dbReference type="Proteomes" id="UP000046122">
    <property type="component" value="Unassembled WGS sequence"/>
</dbReference>